<evidence type="ECO:0008006" key="4">
    <source>
        <dbReference type="Google" id="ProtNLM"/>
    </source>
</evidence>
<protein>
    <recommendedName>
        <fullName evidence="4">Regulator of Vps4 activity in the MVB pathway protein</fullName>
    </recommendedName>
</protein>
<evidence type="ECO:0000313" key="3">
    <source>
        <dbReference type="Proteomes" id="UP001345219"/>
    </source>
</evidence>
<sequence>MLKGKVLNLAKGFKAAKCTPSLKLIISRIKVLKNKRQAVVKQLRRDIAHLIELGEEQTAQLQVEYVIREEKRMAAYDYIEIFCEFVAARMSMIESQKACPRDLKEAISSLIFASPRCTEIPELKDVRKHFEQKYGKAFVTAATEIHPDCGVYVTLVEKLSAVRPDDRTKQKILSSIAEEHMLKWDPKSSVREGTKLCEEDLQAAHNGDHNKVPTVVIPLKHGVETYPTVINVLLNNVQCSSSSCLQDNLNAPLGFSVTITPEPTPSAGGIEAVDMKQMEEITSPLGGPHEYLEFPDAASAAQAAADAADRASMAARAAIELCRGGVSTKPSPSESDTVGGRSSEAIFTETDTLDYYDLGLVGCSMNNARADTEDLTDRVRLNLETLHTSNEYGHSRFQHVRGTDACRMDQPSLGKWIPFFDSDSSDSSDHDDSVGTDRPVLASKFRVDSVLSRRTKRL</sequence>
<dbReference type="AlphaFoldDB" id="A0AAN7JXV4"/>
<dbReference type="InterPro" id="IPR042277">
    <property type="entry name" value="IST1-like"/>
</dbReference>
<gene>
    <name evidence="2" type="ORF">SAY87_007057</name>
</gene>
<dbReference type="FunFam" id="1.20.1260.60:FF:000003">
    <property type="entry name" value="IST1-like protein isoform A"/>
    <property type="match status" value="1"/>
</dbReference>
<dbReference type="Gene3D" id="1.20.1260.60">
    <property type="entry name" value="Vacuolar protein sorting-associated protein Ist1"/>
    <property type="match status" value="1"/>
</dbReference>
<name>A0AAN7JXV4_9MYRT</name>
<dbReference type="PANTHER" id="PTHR12161">
    <property type="entry name" value="IST1 FAMILY MEMBER"/>
    <property type="match status" value="1"/>
</dbReference>
<dbReference type="Pfam" id="PF03398">
    <property type="entry name" value="Ist1"/>
    <property type="match status" value="1"/>
</dbReference>
<dbReference type="GO" id="GO:0015031">
    <property type="term" value="P:protein transport"/>
    <property type="evidence" value="ECO:0007669"/>
    <property type="project" value="InterPro"/>
</dbReference>
<evidence type="ECO:0000256" key="1">
    <source>
        <dbReference type="ARBA" id="ARBA00005536"/>
    </source>
</evidence>
<proteinExistence type="inferred from homology"/>
<evidence type="ECO:0000313" key="2">
    <source>
        <dbReference type="EMBL" id="KAK4756930.1"/>
    </source>
</evidence>
<dbReference type="PANTHER" id="PTHR12161:SF13">
    <property type="entry name" value="REGULATOR OF VPS4 ACTIVITY IN THE MVB PATHWAY PROTEIN"/>
    <property type="match status" value="1"/>
</dbReference>
<comment type="caution">
    <text evidence="2">The sequence shown here is derived from an EMBL/GenBank/DDBJ whole genome shotgun (WGS) entry which is preliminary data.</text>
</comment>
<accession>A0AAN7JXV4</accession>
<dbReference type="EMBL" id="JAXIOK010000013">
    <property type="protein sequence ID" value="KAK4756930.1"/>
    <property type="molecule type" value="Genomic_DNA"/>
</dbReference>
<dbReference type="InterPro" id="IPR005061">
    <property type="entry name" value="Ist1"/>
</dbReference>
<dbReference type="Proteomes" id="UP001345219">
    <property type="component" value="Chromosome 6"/>
</dbReference>
<organism evidence="2 3">
    <name type="scientific">Trapa incisa</name>
    <dbReference type="NCBI Taxonomy" id="236973"/>
    <lineage>
        <taxon>Eukaryota</taxon>
        <taxon>Viridiplantae</taxon>
        <taxon>Streptophyta</taxon>
        <taxon>Embryophyta</taxon>
        <taxon>Tracheophyta</taxon>
        <taxon>Spermatophyta</taxon>
        <taxon>Magnoliopsida</taxon>
        <taxon>eudicotyledons</taxon>
        <taxon>Gunneridae</taxon>
        <taxon>Pentapetalae</taxon>
        <taxon>rosids</taxon>
        <taxon>malvids</taxon>
        <taxon>Myrtales</taxon>
        <taxon>Lythraceae</taxon>
        <taxon>Trapa</taxon>
    </lineage>
</organism>
<comment type="similarity">
    <text evidence="1">Belongs to the IST1 family.</text>
</comment>
<reference evidence="2 3" key="1">
    <citation type="journal article" date="2023" name="Hortic Res">
        <title>Pangenome of water caltrop reveals structural variations and asymmetric subgenome divergence after allopolyploidization.</title>
        <authorList>
            <person name="Zhang X."/>
            <person name="Chen Y."/>
            <person name="Wang L."/>
            <person name="Yuan Y."/>
            <person name="Fang M."/>
            <person name="Shi L."/>
            <person name="Lu R."/>
            <person name="Comes H.P."/>
            <person name="Ma Y."/>
            <person name="Chen Y."/>
            <person name="Huang G."/>
            <person name="Zhou Y."/>
            <person name="Zheng Z."/>
            <person name="Qiu Y."/>
        </authorList>
    </citation>
    <scope>NUCLEOTIDE SEQUENCE [LARGE SCALE GENOMIC DNA]</scope>
    <source>
        <tissue evidence="2">Roots</tissue>
    </source>
</reference>
<keyword evidence="3" id="KW-1185">Reference proteome</keyword>